<dbReference type="InterPro" id="IPR006115">
    <property type="entry name" value="6PGDH_NADP-bd"/>
</dbReference>
<protein>
    <recommendedName>
        <fullName evidence="6">3-hydroxyisobutyrate dehydrogenase</fullName>
        <shortName evidence="6">HIBADH</shortName>
        <ecNumber evidence="6">1.1.1.31</ecNumber>
    </recommendedName>
</protein>
<feature type="domain" description="3-hydroxyisobutyrate dehydrogenase-like NAD-binding" evidence="8">
    <location>
        <begin position="162"/>
        <end position="289"/>
    </location>
</feature>
<evidence type="ECO:0000259" key="8">
    <source>
        <dbReference type="Pfam" id="PF14833"/>
    </source>
</evidence>
<dbReference type="SUPFAM" id="SSF48179">
    <property type="entry name" value="6-phosphogluconate dehydrogenase C-terminal domain-like"/>
    <property type="match status" value="1"/>
</dbReference>
<dbReference type="GO" id="GO:0050661">
    <property type="term" value="F:NADP binding"/>
    <property type="evidence" value="ECO:0007669"/>
    <property type="project" value="InterPro"/>
</dbReference>
<dbReference type="NCBIfam" id="TIGR01692">
    <property type="entry name" value="HIBADH"/>
    <property type="match status" value="1"/>
</dbReference>
<keyword evidence="10" id="KW-1185">Reference proteome</keyword>
<dbReference type="GO" id="GO:0008442">
    <property type="term" value="F:3-hydroxyisobutyrate dehydrogenase activity"/>
    <property type="evidence" value="ECO:0007669"/>
    <property type="project" value="UniProtKB-EC"/>
</dbReference>
<feature type="domain" description="6-phosphogluconate dehydrogenase NADP-binding" evidence="7">
    <location>
        <begin position="3"/>
        <end position="159"/>
    </location>
</feature>
<proteinExistence type="inferred from homology"/>
<dbReference type="Pfam" id="PF03446">
    <property type="entry name" value="NAD_binding_2"/>
    <property type="match status" value="1"/>
</dbReference>
<dbReference type="GO" id="GO:0006574">
    <property type="term" value="P:L-valine catabolic process"/>
    <property type="evidence" value="ECO:0007669"/>
    <property type="project" value="UniProtKB-UniPathway"/>
</dbReference>
<dbReference type="InterPro" id="IPR002204">
    <property type="entry name" value="3-OH-isobutyrate_DH-rel_CS"/>
</dbReference>
<dbReference type="PROSITE" id="PS00895">
    <property type="entry name" value="3_HYDROXYISOBUT_DH"/>
    <property type="match status" value="1"/>
</dbReference>
<dbReference type="AlphaFoldDB" id="A0A2T5VFV2"/>
<keyword evidence="2 6" id="KW-0101">Branched-chain amino acid catabolism</keyword>
<dbReference type="InterPro" id="IPR029154">
    <property type="entry name" value="HIBADH-like_NADP-bd"/>
</dbReference>
<dbReference type="PANTHER" id="PTHR22981:SF7">
    <property type="entry name" value="3-HYDROXYISOBUTYRATE DEHYDROGENASE, MITOCHONDRIAL"/>
    <property type="match status" value="1"/>
</dbReference>
<dbReference type="Gene3D" id="1.10.1040.10">
    <property type="entry name" value="N-(1-d-carboxylethyl)-l-norvaline Dehydrogenase, domain 2"/>
    <property type="match status" value="1"/>
</dbReference>
<comment type="caution">
    <text evidence="9">The sequence shown here is derived from an EMBL/GenBank/DDBJ whole genome shotgun (WGS) entry which is preliminary data.</text>
</comment>
<dbReference type="Pfam" id="PF14833">
    <property type="entry name" value="NAD_binding_11"/>
    <property type="match status" value="1"/>
</dbReference>
<evidence type="ECO:0000256" key="4">
    <source>
        <dbReference type="ARBA" id="ARBA00023027"/>
    </source>
</evidence>
<dbReference type="UniPathway" id="UPA00362"/>
<dbReference type="GO" id="GO:0051287">
    <property type="term" value="F:NAD binding"/>
    <property type="evidence" value="ECO:0007669"/>
    <property type="project" value="InterPro"/>
</dbReference>
<dbReference type="PANTHER" id="PTHR22981">
    <property type="entry name" value="3-HYDROXYISOBUTYRATE DEHYDROGENASE-RELATED"/>
    <property type="match status" value="1"/>
</dbReference>
<dbReference type="EMBL" id="QAYG01000001">
    <property type="protein sequence ID" value="PTW62634.1"/>
    <property type="molecule type" value="Genomic_DNA"/>
</dbReference>
<organism evidence="9 10">
    <name type="scientific">Breoghania corrubedonensis</name>
    <dbReference type="NCBI Taxonomy" id="665038"/>
    <lineage>
        <taxon>Bacteria</taxon>
        <taxon>Pseudomonadati</taxon>
        <taxon>Pseudomonadota</taxon>
        <taxon>Alphaproteobacteria</taxon>
        <taxon>Hyphomicrobiales</taxon>
        <taxon>Stappiaceae</taxon>
        <taxon>Breoghania</taxon>
    </lineage>
</organism>
<comment type="pathway">
    <text evidence="6">Amino-acid degradation; L-valine degradation.</text>
</comment>
<gene>
    <name evidence="9" type="ORF">C8N35_101680</name>
</gene>
<dbReference type="InterPro" id="IPR036291">
    <property type="entry name" value="NAD(P)-bd_dom_sf"/>
</dbReference>
<dbReference type="InterPro" id="IPR013328">
    <property type="entry name" value="6PGD_dom2"/>
</dbReference>
<evidence type="ECO:0000259" key="7">
    <source>
        <dbReference type="Pfam" id="PF03446"/>
    </source>
</evidence>
<feature type="active site" evidence="5">
    <location>
        <position position="168"/>
    </location>
</feature>
<evidence type="ECO:0000256" key="5">
    <source>
        <dbReference type="PIRSR" id="PIRSR000103-1"/>
    </source>
</evidence>
<name>A0A2T5VFV2_9HYPH</name>
<sequence length="297" mass="30127">MSDIAFIGLGNMGLPMAINLVKAGHSVVAFDTVPETQEKARAEGMAVADDAAKAVAAADFVITMLPNGAIVTRVYETIVPAAKPGAVLIDCSTIDVTSARTAHAMAEKAGLLSLDAPVSGGTAGAAAGTLTFMVGGQREAFDKASVILDVMGGKLVYCGDGGAGQSAKICNNMLLAISMIGACEAFALAEKIGLSAEAAFDVISTSSGFCWSVNTYCPVPGVGPKSPADNDYKPGFAAELMAKDLGLSQQAAEASGQATPMGARALELYSHFLENGGAGKDFSGMINYLRSATRGGE</sequence>
<evidence type="ECO:0000256" key="3">
    <source>
        <dbReference type="ARBA" id="ARBA00023002"/>
    </source>
</evidence>
<accession>A0A2T5VFV2</accession>
<dbReference type="InterPro" id="IPR008927">
    <property type="entry name" value="6-PGluconate_DH-like_C_sf"/>
</dbReference>
<keyword evidence="4 6" id="KW-0520">NAD</keyword>
<dbReference type="InterPro" id="IPR011548">
    <property type="entry name" value="HIBADH"/>
</dbReference>
<evidence type="ECO:0000256" key="6">
    <source>
        <dbReference type="RuleBase" id="RU910714"/>
    </source>
</evidence>
<keyword evidence="3 6" id="KW-0560">Oxidoreductase</keyword>
<evidence type="ECO:0000256" key="2">
    <source>
        <dbReference type="ARBA" id="ARBA00022456"/>
    </source>
</evidence>
<dbReference type="SUPFAM" id="SSF51735">
    <property type="entry name" value="NAD(P)-binding Rossmann-fold domains"/>
    <property type="match status" value="1"/>
</dbReference>
<dbReference type="Gene3D" id="3.40.50.720">
    <property type="entry name" value="NAD(P)-binding Rossmann-like Domain"/>
    <property type="match status" value="1"/>
</dbReference>
<dbReference type="PIRSF" id="PIRSF000103">
    <property type="entry name" value="HIBADH"/>
    <property type="match status" value="1"/>
</dbReference>
<comment type="similarity">
    <text evidence="1 6">Belongs to the HIBADH-related family.</text>
</comment>
<dbReference type="Proteomes" id="UP000244081">
    <property type="component" value="Unassembled WGS sequence"/>
</dbReference>
<evidence type="ECO:0000313" key="9">
    <source>
        <dbReference type="EMBL" id="PTW62634.1"/>
    </source>
</evidence>
<evidence type="ECO:0000256" key="1">
    <source>
        <dbReference type="ARBA" id="ARBA00009080"/>
    </source>
</evidence>
<comment type="catalytic activity">
    <reaction evidence="6">
        <text>3-hydroxy-2-methylpropanoate + NAD(+) = 2-methyl-3-oxopropanoate + NADH + H(+)</text>
        <dbReference type="Rhea" id="RHEA:17681"/>
        <dbReference type="ChEBI" id="CHEBI:11805"/>
        <dbReference type="ChEBI" id="CHEBI:15378"/>
        <dbReference type="ChEBI" id="CHEBI:57540"/>
        <dbReference type="ChEBI" id="CHEBI:57700"/>
        <dbReference type="ChEBI" id="CHEBI:57945"/>
        <dbReference type="EC" id="1.1.1.31"/>
    </reaction>
</comment>
<dbReference type="FunFam" id="1.10.1040.10:FF:000006">
    <property type="entry name" value="3-hydroxyisobutyrate dehydrogenase"/>
    <property type="match status" value="1"/>
</dbReference>
<reference evidence="9 10" key="1">
    <citation type="submission" date="2018-04" db="EMBL/GenBank/DDBJ databases">
        <title>Genomic Encyclopedia of Archaeal and Bacterial Type Strains, Phase II (KMG-II): from individual species to whole genera.</title>
        <authorList>
            <person name="Goeker M."/>
        </authorList>
    </citation>
    <scope>NUCLEOTIDE SEQUENCE [LARGE SCALE GENOMIC DNA]</scope>
    <source>
        <strain evidence="9 10">DSM 23382</strain>
    </source>
</reference>
<evidence type="ECO:0000313" key="10">
    <source>
        <dbReference type="Proteomes" id="UP000244081"/>
    </source>
</evidence>
<dbReference type="EC" id="1.1.1.31" evidence="6"/>
<dbReference type="InterPro" id="IPR015815">
    <property type="entry name" value="HIBADH-related"/>
</dbReference>
<dbReference type="OrthoDB" id="9812907at2"/>